<organism evidence="1 2">
    <name type="scientific">Klebsiella michiganensis</name>
    <dbReference type="NCBI Taxonomy" id="1134687"/>
    <lineage>
        <taxon>Bacteria</taxon>
        <taxon>Pseudomonadati</taxon>
        <taxon>Pseudomonadota</taxon>
        <taxon>Gammaproteobacteria</taxon>
        <taxon>Enterobacterales</taxon>
        <taxon>Enterobacteriaceae</taxon>
        <taxon>Klebsiella/Raoultella group</taxon>
        <taxon>Klebsiella</taxon>
    </lineage>
</organism>
<evidence type="ECO:0000313" key="1">
    <source>
        <dbReference type="EMBL" id="PLL09926.1"/>
    </source>
</evidence>
<gene>
    <name evidence="1" type="ORF">CWN50_37830</name>
</gene>
<accession>A0A2J4P6C0</accession>
<evidence type="ECO:0000313" key="2">
    <source>
        <dbReference type="Proteomes" id="UP000234505"/>
    </source>
</evidence>
<reference evidence="1 2" key="1">
    <citation type="submission" date="2017-11" db="EMBL/GenBank/DDBJ databases">
        <authorList>
            <person name="Han C.G."/>
        </authorList>
    </citation>
    <scope>NUCLEOTIDE SEQUENCE [LARGE SCALE GENOMIC DNA]</scope>
    <source>
        <strain evidence="1 2">A11</strain>
    </source>
</reference>
<feature type="non-terminal residue" evidence="1">
    <location>
        <position position="1"/>
    </location>
</feature>
<dbReference type="Proteomes" id="UP000234505">
    <property type="component" value="Unassembled WGS sequence"/>
</dbReference>
<dbReference type="SUPFAM" id="SSF53448">
    <property type="entry name" value="Nucleotide-diphospho-sugar transferases"/>
    <property type="match status" value="1"/>
</dbReference>
<dbReference type="AlphaFoldDB" id="A0A2J4P6C0"/>
<sequence length="176" mass="20785">EIFYSRINLYIDGVLRDGLHPIECKKNKDSMAKYLFGLGGVIQTSSIVAPRKIALKIKFNENYKRHQDYDFCIRASFSEFVFTMIEIPLTNYFASRKTHKNKESAHYSSFWISDMNNYLMDNDDAYFKSFVLPYKYLDDGKFFKAVSSFILNVYRCDSDAVFLNIMNKFKSRLKRK</sequence>
<proteinExistence type="predicted"/>
<dbReference type="InterPro" id="IPR029044">
    <property type="entry name" value="Nucleotide-diphossugar_trans"/>
</dbReference>
<dbReference type="Gene3D" id="3.90.550.10">
    <property type="entry name" value="Spore Coat Polysaccharide Biosynthesis Protein SpsA, Chain A"/>
    <property type="match status" value="1"/>
</dbReference>
<dbReference type="EMBL" id="PIDS01002549">
    <property type="protein sequence ID" value="PLL09926.1"/>
    <property type="molecule type" value="Genomic_DNA"/>
</dbReference>
<reference evidence="1 2" key="2">
    <citation type="submission" date="2018-01" db="EMBL/GenBank/DDBJ databases">
        <title>Genomic study of Klebsiella pneumoniae.</title>
        <authorList>
            <person name="Yang Y."/>
            <person name="Bicalho R."/>
        </authorList>
    </citation>
    <scope>NUCLEOTIDE SEQUENCE [LARGE SCALE GENOMIC DNA]</scope>
    <source>
        <strain evidence="1 2">A11</strain>
    </source>
</reference>
<comment type="caution">
    <text evidence="1">The sequence shown here is derived from an EMBL/GenBank/DDBJ whole genome shotgun (WGS) entry which is preliminary data.</text>
</comment>
<protein>
    <submittedName>
        <fullName evidence="1">Amylovoran biosynthesis protein AmsB</fullName>
    </submittedName>
</protein>
<name>A0A2J4P6C0_9ENTR</name>